<evidence type="ECO:0000256" key="9">
    <source>
        <dbReference type="RuleBase" id="RU000384"/>
    </source>
</evidence>
<accession>A0AAE1CSH9</accession>
<evidence type="ECO:0000259" key="10">
    <source>
        <dbReference type="PROSITE" id="PS51987"/>
    </source>
</evidence>
<dbReference type="PROSITE" id="PS51987">
    <property type="entry name" value="GS_CATALYTIC"/>
    <property type="match status" value="1"/>
</dbReference>
<dbReference type="SUPFAM" id="SSF54368">
    <property type="entry name" value="Glutamine synthetase, N-terminal domain"/>
    <property type="match status" value="1"/>
</dbReference>
<comment type="similarity">
    <text evidence="2 8 9">Belongs to the glutamine synthetase family.</text>
</comment>
<dbReference type="Gene3D" id="3.10.20.70">
    <property type="entry name" value="Glutamine synthetase, N-terminal domain"/>
    <property type="match status" value="1"/>
</dbReference>
<evidence type="ECO:0000313" key="12">
    <source>
        <dbReference type="Proteomes" id="UP001283361"/>
    </source>
</evidence>
<dbReference type="Pfam" id="PF00120">
    <property type="entry name" value="Gln-synt_C"/>
    <property type="match status" value="1"/>
</dbReference>
<keyword evidence="12" id="KW-1185">Reference proteome</keyword>
<dbReference type="GO" id="GO:0004356">
    <property type="term" value="F:glutamine synthetase activity"/>
    <property type="evidence" value="ECO:0007669"/>
    <property type="project" value="UniProtKB-EC"/>
</dbReference>
<evidence type="ECO:0000256" key="1">
    <source>
        <dbReference type="ARBA" id="ARBA00004496"/>
    </source>
</evidence>
<proteinExistence type="inferred from homology"/>
<protein>
    <recommendedName>
        <fullName evidence="3">glutamine synthetase</fullName>
        <ecNumber evidence="3">6.3.1.2</ecNumber>
    </recommendedName>
</protein>
<dbReference type="GO" id="GO:0005737">
    <property type="term" value="C:cytoplasm"/>
    <property type="evidence" value="ECO:0007669"/>
    <property type="project" value="UniProtKB-SubCell"/>
</dbReference>
<sequence>MVEPSNWRFNKQVHSEYVQGLPLPKDQVLLEYVYIAEDGVNVHSKCRKVSSIPKRVTDVPVWSYAANFPVEDRFLKPVALYNDPFRRGPHKLVLCEVYANDWTPAPRNFRCSCDEVMSKPEVAEAAPWFGLEQEYSITDVNNRPLGWPSSFMPQPDSPLHHEAVGMHRAFGRDLYEAHLFACMYAGVNISGGNAEACPGQWEFQVGPTAGTRVSDDLWLARYLLHRLSEEFGLAVSFHPKLVPGASGACGGHVNISTRPMREEGGIRHIKAAIPRLERTHSQFLSLCDAHGGADNQARLIGFFCTASGNFTYGVENRDACVRIPRQVALDKKGFLEDRRPASNFDPYLVTEALVRVIVLGQETLRNPYAEPKVVKLSIDASHLSIDGDDEGGDDLS</sequence>
<dbReference type="PANTHER" id="PTHR20852">
    <property type="entry name" value="GLUTAMINE SYNTHETASE"/>
    <property type="match status" value="1"/>
</dbReference>
<evidence type="ECO:0000256" key="2">
    <source>
        <dbReference type="ARBA" id="ARBA00009897"/>
    </source>
</evidence>
<organism evidence="11 12">
    <name type="scientific">Elysia crispata</name>
    <name type="common">lettuce slug</name>
    <dbReference type="NCBI Taxonomy" id="231223"/>
    <lineage>
        <taxon>Eukaryota</taxon>
        <taxon>Metazoa</taxon>
        <taxon>Spiralia</taxon>
        <taxon>Lophotrochozoa</taxon>
        <taxon>Mollusca</taxon>
        <taxon>Gastropoda</taxon>
        <taxon>Heterobranchia</taxon>
        <taxon>Euthyneura</taxon>
        <taxon>Panpulmonata</taxon>
        <taxon>Sacoglossa</taxon>
        <taxon>Placobranchoidea</taxon>
        <taxon>Plakobranchidae</taxon>
        <taxon>Elysia</taxon>
    </lineage>
</organism>
<evidence type="ECO:0000256" key="3">
    <source>
        <dbReference type="ARBA" id="ARBA00012937"/>
    </source>
</evidence>
<keyword evidence="6" id="KW-0547">Nucleotide-binding</keyword>
<dbReference type="InterPro" id="IPR050292">
    <property type="entry name" value="Glutamine_Synthetase"/>
</dbReference>
<evidence type="ECO:0000256" key="7">
    <source>
        <dbReference type="ARBA" id="ARBA00022840"/>
    </source>
</evidence>
<dbReference type="EC" id="6.3.1.2" evidence="3"/>
<evidence type="ECO:0000256" key="5">
    <source>
        <dbReference type="ARBA" id="ARBA00022598"/>
    </source>
</evidence>
<reference evidence="11" key="1">
    <citation type="journal article" date="2023" name="G3 (Bethesda)">
        <title>A reference genome for the long-term kleptoplast-retaining sea slug Elysia crispata morphotype clarki.</title>
        <authorList>
            <person name="Eastman K.E."/>
            <person name="Pendleton A.L."/>
            <person name="Shaikh M.A."/>
            <person name="Suttiyut T."/>
            <person name="Ogas R."/>
            <person name="Tomko P."/>
            <person name="Gavelis G."/>
            <person name="Widhalm J.R."/>
            <person name="Wisecaver J.H."/>
        </authorList>
    </citation>
    <scope>NUCLEOTIDE SEQUENCE</scope>
    <source>
        <strain evidence="11">ECLA1</strain>
    </source>
</reference>
<dbReference type="InterPro" id="IPR036651">
    <property type="entry name" value="Gln_synt_N_sf"/>
</dbReference>
<dbReference type="Proteomes" id="UP001283361">
    <property type="component" value="Unassembled WGS sequence"/>
</dbReference>
<comment type="caution">
    <text evidence="11">The sequence shown here is derived from an EMBL/GenBank/DDBJ whole genome shotgun (WGS) entry which is preliminary data.</text>
</comment>
<evidence type="ECO:0000313" key="11">
    <source>
        <dbReference type="EMBL" id="KAK3732534.1"/>
    </source>
</evidence>
<evidence type="ECO:0000256" key="6">
    <source>
        <dbReference type="ARBA" id="ARBA00022741"/>
    </source>
</evidence>
<keyword evidence="5" id="KW-0436">Ligase</keyword>
<feature type="domain" description="GS catalytic" evidence="10">
    <location>
        <begin position="106"/>
        <end position="396"/>
    </location>
</feature>
<dbReference type="SMART" id="SM01230">
    <property type="entry name" value="Gln-synt_C"/>
    <property type="match status" value="1"/>
</dbReference>
<dbReference type="FunFam" id="3.30.590.10:FF:000011">
    <property type="entry name" value="Glutamine synthetase"/>
    <property type="match status" value="1"/>
</dbReference>
<dbReference type="GO" id="GO:0005524">
    <property type="term" value="F:ATP binding"/>
    <property type="evidence" value="ECO:0007669"/>
    <property type="project" value="UniProtKB-KW"/>
</dbReference>
<evidence type="ECO:0000256" key="8">
    <source>
        <dbReference type="PROSITE-ProRule" id="PRU01331"/>
    </source>
</evidence>
<dbReference type="PANTHER" id="PTHR20852:SF57">
    <property type="entry name" value="GLUTAMINE SYNTHETASE 2 CYTOPLASMIC"/>
    <property type="match status" value="1"/>
</dbReference>
<dbReference type="AlphaFoldDB" id="A0AAE1CSH9"/>
<dbReference type="EMBL" id="JAWDGP010006957">
    <property type="protein sequence ID" value="KAK3732534.1"/>
    <property type="molecule type" value="Genomic_DNA"/>
</dbReference>
<dbReference type="GO" id="GO:0006542">
    <property type="term" value="P:glutamine biosynthetic process"/>
    <property type="evidence" value="ECO:0007669"/>
    <property type="project" value="InterPro"/>
</dbReference>
<keyword evidence="4" id="KW-0963">Cytoplasm</keyword>
<dbReference type="InterPro" id="IPR014746">
    <property type="entry name" value="Gln_synth/guanido_kin_cat_dom"/>
</dbReference>
<name>A0AAE1CSH9_9GAST</name>
<keyword evidence="7" id="KW-0067">ATP-binding</keyword>
<dbReference type="InterPro" id="IPR008146">
    <property type="entry name" value="Gln_synth_cat_dom"/>
</dbReference>
<evidence type="ECO:0000256" key="4">
    <source>
        <dbReference type="ARBA" id="ARBA00022490"/>
    </source>
</evidence>
<gene>
    <name evidence="11" type="ORF">RRG08_030734</name>
</gene>
<comment type="subcellular location">
    <subcellularLocation>
        <location evidence="1">Cytoplasm</location>
    </subcellularLocation>
</comment>
<dbReference type="Gene3D" id="3.30.590.10">
    <property type="entry name" value="Glutamine synthetase/guanido kinase, catalytic domain"/>
    <property type="match status" value="1"/>
</dbReference>
<dbReference type="SUPFAM" id="SSF55931">
    <property type="entry name" value="Glutamine synthetase/guanido kinase"/>
    <property type="match status" value="1"/>
</dbReference>